<feature type="region of interest" description="Disordered" evidence="1">
    <location>
        <begin position="84"/>
        <end position="138"/>
    </location>
</feature>
<evidence type="ECO:0000313" key="2">
    <source>
        <dbReference type="EMBL" id="KAK0436176.1"/>
    </source>
</evidence>
<feature type="compositionally biased region" description="Low complexity" evidence="1">
    <location>
        <begin position="227"/>
        <end position="241"/>
    </location>
</feature>
<feature type="compositionally biased region" description="Basic and acidic residues" evidence="1">
    <location>
        <begin position="123"/>
        <end position="138"/>
    </location>
</feature>
<sequence length="302" mass="33476">MGQVMMSKTTMILRHELRVSDDLDVMVRLLLDTPWSESVVKLRAKFLDIDTDGRVMAEHFAHGVYSYVRSLFKDLFMYDSSVQYDTSPHVSSPSRPRPRRSRGVDEHLRQRSRSRIRSPSPCGHDDAPSSLRDARRSEDDISPVRLISWSPSRHHYPSASSASSPSVTRVTIPDEIDIPASTTNPIERPCLPEVKSKSRVTDEPHGATPSDVGLQSDVKEKSRVDTSRFSPASSNSTSNSFVPPLDSLRVHLDVTSASSSSSPNFLSQLSRGESRKSSADAWGSQSSLDAMSDWDHKTPSPA</sequence>
<dbReference type="GeneID" id="85362667"/>
<evidence type="ECO:0000256" key="1">
    <source>
        <dbReference type="SAM" id="MobiDB-lite"/>
    </source>
</evidence>
<comment type="caution">
    <text evidence="2">The sequence shown here is derived from an EMBL/GenBank/DDBJ whole genome shotgun (WGS) entry which is preliminary data.</text>
</comment>
<evidence type="ECO:0000313" key="3">
    <source>
        <dbReference type="Proteomes" id="UP001175211"/>
    </source>
</evidence>
<organism evidence="2 3">
    <name type="scientific">Armillaria tabescens</name>
    <name type="common">Ringless honey mushroom</name>
    <name type="synonym">Agaricus tabescens</name>
    <dbReference type="NCBI Taxonomy" id="1929756"/>
    <lineage>
        <taxon>Eukaryota</taxon>
        <taxon>Fungi</taxon>
        <taxon>Dikarya</taxon>
        <taxon>Basidiomycota</taxon>
        <taxon>Agaricomycotina</taxon>
        <taxon>Agaricomycetes</taxon>
        <taxon>Agaricomycetidae</taxon>
        <taxon>Agaricales</taxon>
        <taxon>Marasmiineae</taxon>
        <taxon>Physalacriaceae</taxon>
        <taxon>Desarmillaria</taxon>
    </lineage>
</organism>
<feature type="compositionally biased region" description="Basic and acidic residues" evidence="1">
    <location>
        <begin position="293"/>
        <end position="302"/>
    </location>
</feature>
<dbReference type="RefSeq" id="XP_060322193.1">
    <property type="nucleotide sequence ID" value="XM_060479119.1"/>
</dbReference>
<proteinExistence type="predicted"/>
<keyword evidence="3" id="KW-1185">Reference proteome</keyword>
<reference evidence="2" key="1">
    <citation type="submission" date="2023-06" db="EMBL/GenBank/DDBJ databases">
        <authorList>
            <consortium name="Lawrence Berkeley National Laboratory"/>
            <person name="Ahrendt S."/>
            <person name="Sahu N."/>
            <person name="Indic B."/>
            <person name="Wong-Bajracharya J."/>
            <person name="Merenyi Z."/>
            <person name="Ke H.-M."/>
            <person name="Monk M."/>
            <person name="Kocsube S."/>
            <person name="Drula E."/>
            <person name="Lipzen A."/>
            <person name="Balint B."/>
            <person name="Henrissat B."/>
            <person name="Andreopoulos B."/>
            <person name="Martin F.M."/>
            <person name="Harder C.B."/>
            <person name="Rigling D."/>
            <person name="Ford K.L."/>
            <person name="Foster G.D."/>
            <person name="Pangilinan J."/>
            <person name="Papanicolaou A."/>
            <person name="Barry K."/>
            <person name="LaButti K."/>
            <person name="Viragh M."/>
            <person name="Koriabine M."/>
            <person name="Yan M."/>
            <person name="Riley R."/>
            <person name="Champramary S."/>
            <person name="Plett K.L."/>
            <person name="Tsai I.J."/>
            <person name="Slot J."/>
            <person name="Sipos G."/>
            <person name="Plett J."/>
            <person name="Nagy L.G."/>
            <person name="Grigoriev I.V."/>
        </authorList>
    </citation>
    <scope>NUCLEOTIDE SEQUENCE</scope>
    <source>
        <strain evidence="2">CCBAS 213</strain>
    </source>
</reference>
<dbReference type="Proteomes" id="UP001175211">
    <property type="component" value="Unassembled WGS sequence"/>
</dbReference>
<protein>
    <submittedName>
        <fullName evidence="2">Uncharacterized protein</fullName>
    </submittedName>
</protein>
<accession>A0AA39J4U5</accession>
<feature type="region of interest" description="Disordered" evidence="1">
    <location>
        <begin position="176"/>
        <end position="302"/>
    </location>
</feature>
<name>A0AA39J4U5_ARMTA</name>
<dbReference type="AlphaFoldDB" id="A0AA39J4U5"/>
<feature type="compositionally biased region" description="Basic and acidic residues" evidence="1">
    <location>
        <begin position="194"/>
        <end position="205"/>
    </location>
</feature>
<gene>
    <name evidence="2" type="ORF">EV420DRAFT_1673561</name>
</gene>
<feature type="compositionally biased region" description="Low complexity" evidence="1">
    <location>
        <begin position="253"/>
        <end position="270"/>
    </location>
</feature>
<dbReference type="EMBL" id="JAUEPS010000131">
    <property type="protein sequence ID" value="KAK0436176.1"/>
    <property type="molecule type" value="Genomic_DNA"/>
</dbReference>
<feature type="compositionally biased region" description="Basic and acidic residues" evidence="1">
    <location>
        <begin position="217"/>
        <end position="226"/>
    </location>
</feature>